<dbReference type="EMBL" id="JAWHQM010000002">
    <property type="protein sequence ID" value="KAK5624870.1"/>
    <property type="molecule type" value="Genomic_DNA"/>
</dbReference>
<name>A0AAN7U3T3_9PEZI</name>
<proteinExistence type="predicted"/>
<evidence type="ECO:0000256" key="1">
    <source>
        <dbReference type="SAM" id="MobiDB-lite"/>
    </source>
</evidence>
<comment type="caution">
    <text evidence="2">The sequence shown here is derived from an EMBL/GenBank/DDBJ whole genome shotgun (WGS) entry which is preliminary data.</text>
</comment>
<dbReference type="AlphaFoldDB" id="A0AAN7U3T3"/>
<dbReference type="Proteomes" id="UP001305414">
    <property type="component" value="Unassembled WGS sequence"/>
</dbReference>
<gene>
    <name evidence="2" type="ORF">RRF57_000586</name>
</gene>
<accession>A0AAN7U3T3</accession>
<feature type="region of interest" description="Disordered" evidence="1">
    <location>
        <begin position="1"/>
        <end position="26"/>
    </location>
</feature>
<keyword evidence="3" id="KW-1185">Reference proteome</keyword>
<evidence type="ECO:0000313" key="2">
    <source>
        <dbReference type="EMBL" id="KAK5624870.1"/>
    </source>
</evidence>
<evidence type="ECO:0000313" key="3">
    <source>
        <dbReference type="Proteomes" id="UP001305414"/>
    </source>
</evidence>
<protein>
    <submittedName>
        <fullName evidence="2">Uncharacterized protein</fullName>
    </submittedName>
</protein>
<organism evidence="2 3">
    <name type="scientific">Xylaria bambusicola</name>
    <dbReference type="NCBI Taxonomy" id="326684"/>
    <lineage>
        <taxon>Eukaryota</taxon>
        <taxon>Fungi</taxon>
        <taxon>Dikarya</taxon>
        <taxon>Ascomycota</taxon>
        <taxon>Pezizomycotina</taxon>
        <taxon>Sordariomycetes</taxon>
        <taxon>Xylariomycetidae</taxon>
        <taxon>Xylariales</taxon>
        <taxon>Xylariaceae</taxon>
        <taxon>Xylaria</taxon>
    </lineage>
</organism>
<reference evidence="2 3" key="1">
    <citation type="submission" date="2023-10" db="EMBL/GenBank/DDBJ databases">
        <title>Draft genome sequence of Xylaria bambusicola isolate GMP-LS, the root and basal stem rot pathogen of sugarcane in Indonesia.</title>
        <authorList>
            <person name="Selvaraj P."/>
            <person name="Muralishankar V."/>
            <person name="Muruganantham S."/>
            <person name="Sp S."/>
            <person name="Haryani S."/>
            <person name="Lau K.J.X."/>
            <person name="Naqvi N.I."/>
        </authorList>
    </citation>
    <scope>NUCLEOTIDE SEQUENCE [LARGE SCALE GENOMIC DNA]</scope>
    <source>
        <strain evidence="2">GMP-LS</strain>
    </source>
</reference>
<sequence length="59" mass="6116">MGPASESNIGHLEATSGGMNPSVAMPVVTAQAHDAESASGKGKDKVAAMYVELRILRIY</sequence>